<dbReference type="InterPro" id="IPR036291">
    <property type="entry name" value="NAD(P)-bd_dom_sf"/>
</dbReference>
<dbReference type="HOGENOM" id="CLU_2381956_0_0_11"/>
<dbReference type="InterPro" id="IPR002347">
    <property type="entry name" value="SDR_fam"/>
</dbReference>
<dbReference type="KEGG" id="fri:FraEuI1c_4362"/>
<evidence type="ECO:0000256" key="3">
    <source>
        <dbReference type="ARBA" id="ARBA00023002"/>
    </source>
</evidence>
<dbReference type="PANTHER" id="PTHR43618:SF8">
    <property type="entry name" value="7ALPHA-HYDROXYSTEROID DEHYDROGENASE"/>
    <property type="match status" value="1"/>
</dbReference>
<reference evidence="5 6" key="1">
    <citation type="submission" date="2010-10" db="EMBL/GenBank/DDBJ databases">
        <title>Complete sequence of Frankia sp. EuI1c.</title>
        <authorList>
            <consortium name="US DOE Joint Genome Institute"/>
            <person name="Lucas S."/>
            <person name="Copeland A."/>
            <person name="Lapidus A."/>
            <person name="Cheng J.-F."/>
            <person name="Bruce D."/>
            <person name="Goodwin L."/>
            <person name="Pitluck S."/>
            <person name="Chertkov O."/>
            <person name="Detter J.C."/>
            <person name="Han C."/>
            <person name="Tapia R."/>
            <person name="Land M."/>
            <person name="Hauser L."/>
            <person name="Jeffries C."/>
            <person name="Kyrpides N."/>
            <person name="Ivanova N."/>
            <person name="Mikhailova N."/>
            <person name="Beauchemin N."/>
            <person name="Sen A."/>
            <person name="Sur S.A."/>
            <person name="Gtari M."/>
            <person name="Wall L."/>
            <person name="Tisa L."/>
            <person name="Woyke T."/>
        </authorList>
    </citation>
    <scope>NUCLEOTIDE SEQUENCE [LARGE SCALE GENOMIC DNA]</scope>
    <source>
        <strain evidence="6">DSM 45817 / CECT 9037 / EuI1c</strain>
    </source>
</reference>
<dbReference type="PANTHER" id="PTHR43618">
    <property type="entry name" value="7-ALPHA-HYDROXYSTEROID DEHYDROGENASE"/>
    <property type="match status" value="1"/>
</dbReference>
<evidence type="ECO:0000256" key="1">
    <source>
        <dbReference type="ARBA" id="ARBA00006484"/>
    </source>
</evidence>
<evidence type="ECO:0000313" key="6">
    <source>
        <dbReference type="Proteomes" id="UP000002484"/>
    </source>
</evidence>
<protein>
    <submittedName>
        <fullName evidence="5">Short-chain dehydrogenase/reductase SDR</fullName>
    </submittedName>
</protein>
<gene>
    <name evidence="5" type="ordered locus">FraEuI1c_4362</name>
</gene>
<dbReference type="SUPFAM" id="SSF51735">
    <property type="entry name" value="NAD(P)-binding Rossmann-fold domains"/>
    <property type="match status" value="1"/>
</dbReference>
<dbReference type="Proteomes" id="UP000002484">
    <property type="component" value="Chromosome"/>
</dbReference>
<dbReference type="InterPro" id="IPR052178">
    <property type="entry name" value="Sec_Metab_Biosynth_SDR"/>
</dbReference>
<dbReference type="eggNOG" id="COG1028">
    <property type="taxonomic scope" value="Bacteria"/>
</dbReference>
<feature type="compositionally biased region" description="Basic and acidic residues" evidence="4">
    <location>
        <begin position="8"/>
        <end position="27"/>
    </location>
</feature>
<keyword evidence="3" id="KW-0560">Oxidoreductase</keyword>
<accession>E3JD77</accession>
<dbReference type="STRING" id="298654.FraEuI1c_4362"/>
<sequence>MSAGESEWSGRPRDEDGRGASEATERIRKTVNDRFSLAGKVAVVTGGGTGIGRASALALAEYGADVVLAARPPEPLAATAREVEDFGQRAPARW</sequence>
<organism evidence="5 6">
    <name type="scientific">Pseudofrankia inefficax (strain DSM 45817 / CECT 9037 / DDB 130130 / EuI1c)</name>
    <name type="common">Frankia inefficax</name>
    <dbReference type="NCBI Taxonomy" id="298654"/>
    <lineage>
        <taxon>Bacteria</taxon>
        <taxon>Bacillati</taxon>
        <taxon>Actinomycetota</taxon>
        <taxon>Actinomycetes</taxon>
        <taxon>Frankiales</taxon>
        <taxon>Frankiaceae</taxon>
        <taxon>Pseudofrankia</taxon>
    </lineage>
</organism>
<evidence type="ECO:0000256" key="4">
    <source>
        <dbReference type="SAM" id="MobiDB-lite"/>
    </source>
</evidence>
<dbReference type="InParanoid" id="E3JD77"/>
<dbReference type="Pfam" id="PF00106">
    <property type="entry name" value="adh_short"/>
    <property type="match status" value="1"/>
</dbReference>
<name>E3JD77_PSEI1</name>
<dbReference type="EMBL" id="CP002299">
    <property type="protein sequence ID" value="ADP82361.1"/>
    <property type="molecule type" value="Genomic_DNA"/>
</dbReference>
<dbReference type="AlphaFoldDB" id="E3JD77"/>
<dbReference type="GO" id="GO:0016491">
    <property type="term" value="F:oxidoreductase activity"/>
    <property type="evidence" value="ECO:0007669"/>
    <property type="project" value="UniProtKB-KW"/>
</dbReference>
<comment type="similarity">
    <text evidence="1">Belongs to the short-chain dehydrogenases/reductases (SDR) family.</text>
</comment>
<keyword evidence="6" id="KW-1185">Reference proteome</keyword>
<evidence type="ECO:0000256" key="2">
    <source>
        <dbReference type="ARBA" id="ARBA00022857"/>
    </source>
</evidence>
<proteinExistence type="inferred from homology"/>
<keyword evidence="2" id="KW-0521">NADP</keyword>
<dbReference type="Gene3D" id="3.40.50.720">
    <property type="entry name" value="NAD(P)-binding Rossmann-like Domain"/>
    <property type="match status" value="1"/>
</dbReference>
<evidence type="ECO:0000313" key="5">
    <source>
        <dbReference type="EMBL" id="ADP82361.1"/>
    </source>
</evidence>
<feature type="region of interest" description="Disordered" evidence="4">
    <location>
        <begin position="1"/>
        <end position="27"/>
    </location>
</feature>